<dbReference type="GO" id="GO:0008270">
    <property type="term" value="F:zinc ion binding"/>
    <property type="evidence" value="ECO:0007669"/>
    <property type="project" value="UniProtKB-KW"/>
</dbReference>
<evidence type="ECO:0000259" key="6">
    <source>
        <dbReference type="PROSITE" id="PS50865"/>
    </source>
</evidence>
<name>A0A1Y2C212_9FUNG</name>
<accession>A0A1Y2C212</accession>
<keyword evidence="8" id="KW-1185">Reference proteome</keyword>
<dbReference type="OrthoDB" id="2104566at2759"/>
<dbReference type="EMBL" id="MCGO01000033">
    <property type="protein sequence ID" value="ORY41083.1"/>
    <property type="molecule type" value="Genomic_DNA"/>
</dbReference>
<feature type="compositionally biased region" description="Basic and acidic residues" evidence="5">
    <location>
        <begin position="1"/>
        <end position="11"/>
    </location>
</feature>
<dbReference type="AlphaFoldDB" id="A0A1Y2C212"/>
<proteinExistence type="predicted"/>
<evidence type="ECO:0000256" key="4">
    <source>
        <dbReference type="PROSITE-ProRule" id="PRU00134"/>
    </source>
</evidence>
<dbReference type="PROSITE" id="PS50865">
    <property type="entry name" value="ZF_MYND_2"/>
    <property type="match status" value="1"/>
</dbReference>
<organism evidence="7 8">
    <name type="scientific">Rhizoclosmatium globosum</name>
    <dbReference type="NCBI Taxonomy" id="329046"/>
    <lineage>
        <taxon>Eukaryota</taxon>
        <taxon>Fungi</taxon>
        <taxon>Fungi incertae sedis</taxon>
        <taxon>Chytridiomycota</taxon>
        <taxon>Chytridiomycota incertae sedis</taxon>
        <taxon>Chytridiomycetes</taxon>
        <taxon>Chytridiales</taxon>
        <taxon>Chytriomycetaceae</taxon>
        <taxon>Rhizoclosmatium</taxon>
    </lineage>
</organism>
<comment type="caution">
    <text evidence="7">The sequence shown here is derived from an EMBL/GenBank/DDBJ whole genome shotgun (WGS) entry which is preliminary data.</text>
</comment>
<gene>
    <name evidence="7" type="ORF">BCR33DRAFT_719164</name>
</gene>
<keyword evidence="3" id="KW-0862">Zinc</keyword>
<feature type="domain" description="MYND-type" evidence="6">
    <location>
        <begin position="511"/>
        <end position="549"/>
    </location>
</feature>
<evidence type="ECO:0000313" key="7">
    <source>
        <dbReference type="EMBL" id="ORY41083.1"/>
    </source>
</evidence>
<evidence type="ECO:0000256" key="3">
    <source>
        <dbReference type="ARBA" id="ARBA00022833"/>
    </source>
</evidence>
<reference evidence="7 8" key="1">
    <citation type="submission" date="2016-07" db="EMBL/GenBank/DDBJ databases">
        <title>Pervasive Adenine N6-methylation of Active Genes in Fungi.</title>
        <authorList>
            <consortium name="DOE Joint Genome Institute"/>
            <person name="Mondo S.J."/>
            <person name="Dannebaum R.O."/>
            <person name="Kuo R.C."/>
            <person name="Labutti K."/>
            <person name="Haridas S."/>
            <person name="Kuo A."/>
            <person name="Salamov A."/>
            <person name="Ahrendt S.R."/>
            <person name="Lipzen A."/>
            <person name="Sullivan W."/>
            <person name="Andreopoulos W.B."/>
            <person name="Clum A."/>
            <person name="Lindquist E."/>
            <person name="Daum C."/>
            <person name="Ramamoorthy G.K."/>
            <person name="Gryganskyi A."/>
            <person name="Culley D."/>
            <person name="Magnuson J.K."/>
            <person name="James T.Y."/>
            <person name="O'Malley M.A."/>
            <person name="Stajich J.E."/>
            <person name="Spatafora J.W."/>
            <person name="Visel A."/>
            <person name="Grigoriev I.V."/>
        </authorList>
    </citation>
    <scope>NUCLEOTIDE SEQUENCE [LARGE SCALE GENOMIC DNA]</scope>
    <source>
        <strain evidence="7 8">JEL800</strain>
    </source>
</reference>
<dbReference type="SUPFAM" id="SSF144232">
    <property type="entry name" value="HIT/MYND zinc finger-like"/>
    <property type="match status" value="1"/>
</dbReference>
<dbReference type="InterPro" id="IPR002893">
    <property type="entry name" value="Znf_MYND"/>
</dbReference>
<evidence type="ECO:0000256" key="1">
    <source>
        <dbReference type="ARBA" id="ARBA00022723"/>
    </source>
</evidence>
<feature type="region of interest" description="Disordered" evidence="5">
    <location>
        <begin position="1"/>
        <end position="23"/>
    </location>
</feature>
<dbReference type="Pfam" id="PF01753">
    <property type="entry name" value="zf-MYND"/>
    <property type="match status" value="1"/>
</dbReference>
<dbReference type="Gene3D" id="6.10.140.2220">
    <property type="match status" value="1"/>
</dbReference>
<evidence type="ECO:0000256" key="5">
    <source>
        <dbReference type="SAM" id="MobiDB-lite"/>
    </source>
</evidence>
<sequence length="564" mass="62181">MNNDARAEARLRSQQVPDGQSLGPGLLPAGFAIYFPTRNGAPMASTPIYVRGAKINDDEDSLELGLHSYILDFGTGTLDMAPVDDIHDEYKARVVGPDGVERFISIKQFLAGETEDKQFEDDEDLTGYHKHIRAFESKKELRGETGGIPVLIVGGLHSMFSFPGDIYANALLDGFWASTEPKNKWNIYLEAINKDSVTKVIDMLSKFKIVVLAYPSAHNSTFFLNVKWRAALTAWAKCEGNLLAVFGGEGGSLVSLFQQLGKEWCFDGNSYSRGDHKPNPKLSQILPPGCDLGNLGKSSYSVKACRLSKVAASEILFAERNQTVVAYGKCGNGHILFQGDVNFEDNTVAMLKAILYAFGKSIPPFTSTINSVTTAAAQTLLTLKEESFPSFKDLPEYNAVPAPKTQLFFGEIREVINSPRLEITVNSRFREAMRIGFYHHTSDVPKTFSWDSLKAGSTVVVMNATKKSVNGRDVIYQENLGQVYVFQAGLEAVLNATRFLVDVERNLKETCWEASCCISGKKCSGCHIARYCGAEHQKASWIAGHKSVCKGMEQLKYLCDMVDD</sequence>
<keyword evidence="2 4" id="KW-0863">Zinc-finger</keyword>
<protein>
    <recommendedName>
        <fullName evidence="6">MYND-type domain-containing protein</fullName>
    </recommendedName>
</protein>
<dbReference type="Proteomes" id="UP000193642">
    <property type="component" value="Unassembled WGS sequence"/>
</dbReference>
<evidence type="ECO:0000313" key="8">
    <source>
        <dbReference type="Proteomes" id="UP000193642"/>
    </source>
</evidence>
<keyword evidence="1" id="KW-0479">Metal-binding</keyword>
<evidence type="ECO:0000256" key="2">
    <source>
        <dbReference type="ARBA" id="ARBA00022771"/>
    </source>
</evidence>